<evidence type="ECO:0000256" key="2">
    <source>
        <dbReference type="ARBA" id="ARBA00023002"/>
    </source>
</evidence>
<dbReference type="OrthoDB" id="8523426at2"/>
<dbReference type="Proteomes" id="UP000255279">
    <property type="component" value="Unassembled WGS sequence"/>
</dbReference>
<evidence type="ECO:0000313" key="6">
    <source>
        <dbReference type="Proteomes" id="UP000190435"/>
    </source>
</evidence>
<dbReference type="EMBL" id="UGQE01000001">
    <property type="protein sequence ID" value="STZ10442.1"/>
    <property type="molecule type" value="Genomic_DNA"/>
</dbReference>
<evidence type="ECO:0000256" key="1">
    <source>
        <dbReference type="ARBA" id="ARBA00022630"/>
    </source>
</evidence>
<dbReference type="GO" id="GO:0016491">
    <property type="term" value="F:oxidoreductase activity"/>
    <property type="evidence" value="ECO:0007669"/>
    <property type="project" value="UniProtKB-KW"/>
</dbReference>
<dbReference type="EMBL" id="MUXU01000005">
    <property type="protein sequence ID" value="OOR93174.1"/>
    <property type="molecule type" value="Genomic_DNA"/>
</dbReference>
<dbReference type="SUPFAM" id="SSF51395">
    <property type="entry name" value="FMN-linked oxidoreductases"/>
    <property type="match status" value="1"/>
</dbReference>
<reference evidence="5 7" key="2">
    <citation type="submission" date="2018-06" db="EMBL/GenBank/DDBJ databases">
        <authorList>
            <consortium name="Pathogen Informatics"/>
            <person name="Doyle S."/>
        </authorList>
    </citation>
    <scope>NUCLEOTIDE SEQUENCE [LARGE SCALE GENOMIC DNA]</scope>
    <source>
        <strain evidence="5 7">NCTC10293</strain>
    </source>
</reference>
<feature type="domain" description="NADH:flavin oxidoreductase/NADH oxidase N-terminal" evidence="3">
    <location>
        <begin position="4"/>
        <end position="336"/>
    </location>
</feature>
<name>A0A1T0ABT4_9GAMM</name>
<dbReference type="STRING" id="34060.B0181_00580"/>
<dbReference type="EC" id="1.-.-.-" evidence="5"/>
<dbReference type="PANTHER" id="PTHR43656:SF2">
    <property type="entry name" value="BINDING OXIDOREDUCTASE, PUTATIVE (AFU_ORTHOLOGUE AFUA_2G08260)-RELATED"/>
    <property type="match status" value="1"/>
</dbReference>
<reference evidence="4 6" key="1">
    <citation type="submission" date="2017-02" db="EMBL/GenBank/DDBJ databases">
        <title>Draft genome sequence of Moraxella caviae CCUG 355 type strain.</title>
        <authorList>
            <person name="Engstrom-Jakobsson H."/>
            <person name="Salva-Serra F."/>
            <person name="Thorell K."/>
            <person name="Gonzales-Siles L."/>
            <person name="Karlsson R."/>
            <person name="Boulund F."/>
            <person name="Engstrand L."/>
            <person name="Moore E."/>
        </authorList>
    </citation>
    <scope>NUCLEOTIDE SEQUENCE [LARGE SCALE GENOMIC DNA]</scope>
    <source>
        <strain evidence="4 6">CCUG 355</strain>
    </source>
</reference>
<evidence type="ECO:0000313" key="7">
    <source>
        <dbReference type="Proteomes" id="UP000255279"/>
    </source>
</evidence>
<dbReference type="Gene3D" id="3.20.20.70">
    <property type="entry name" value="Aldolase class I"/>
    <property type="match status" value="1"/>
</dbReference>
<dbReference type="InterPro" id="IPR051799">
    <property type="entry name" value="NADH_flavin_oxidoreductase"/>
</dbReference>
<dbReference type="GO" id="GO:0010181">
    <property type="term" value="F:FMN binding"/>
    <property type="evidence" value="ECO:0007669"/>
    <property type="project" value="InterPro"/>
</dbReference>
<dbReference type="Pfam" id="PF00724">
    <property type="entry name" value="Oxidored_FMN"/>
    <property type="match status" value="1"/>
</dbReference>
<dbReference type="AlphaFoldDB" id="A0A1T0ABT4"/>
<dbReference type="Proteomes" id="UP000190435">
    <property type="component" value="Unassembled WGS sequence"/>
</dbReference>
<proteinExistence type="predicted"/>
<accession>A0A1T0ABT4</accession>
<dbReference type="CDD" id="cd04733">
    <property type="entry name" value="OYE_like_2_FMN"/>
    <property type="match status" value="1"/>
</dbReference>
<dbReference type="InterPro" id="IPR001155">
    <property type="entry name" value="OxRdtase_FMN_N"/>
</dbReference>
<evidence type="ECO:0000259" key="3">
    <source>
        <dbReference type="Pfam" id="PF00724"/>
    </source>
</evidence>
<evidence type="ECO:0000313" key="4">
    <source>
        <dbReference type="EMBL" id="OOR93174.1"/>
    </source>
</evidence>
<keyword evidence="1" id="KW-0285">Flavoprotein</keyword>
<organism evidence="4 6">
    <name type="scientific">Moraxella caviae</name>
    <dbReference type="NCBI Taxonomy" id="34060"/>
    <lineage>
        <taxon>Bacteria</taxon>
        <taxon>Pseudomonadati</taxon>
        <taxon>Pseudomonadota</taxon>
        <taxon>Gammaproteobacteria</taxon>
        <taxon>Moraxellales</taxon>
        <taxon>Moraxellaceae</taxon>
        <taxon>Moraxella</taxon>
    </lineage>
</organism>
<gene>
    <name evidence="4" type="ORF">B0181_00580</name>
    <name evidence="5" type="ORF">NCTC10293_00777</name>
</gene>
<dbReference type="InterPro" id="IPR013785">
    <property type="entry name" value="Aldolase_TIM"/>
</dbReference>
<keyword evidence="6" id="KW-1185">Reference proteome</keyword>
<protein>
    <submittedName>
        <fullName evidence="4">NADH oxidase</fullName>
        <ecNumber evidence="5">1.-.-.-</ecNumber>
    </submittedName>
</protein>
<sequence>MNNLNQPLSLKNGKVIKNRIFKGAMSEQITKGNRPDLAYAELYGAWANGGAGVLVTGNVMVDYTALGSADDVVIEDERDLDLLKAWAKAGTANDTVLLMQINHPGKQSPKDLSPVPVAPSSVALGGAVAGFFNKPRALSENEILDLIKRFAKAAHVAEKAGFSGVQIHAAHGYLISQFLSPIHNVRDDKWGGSLENRMRFLVEVYRAMRAATSSDFIIAVKLNSADFQKGGFSEEESVQVVECLVKEGIDLVEISGGNYEAPAMLDGVKESTKKREAYFLDYAQKVRSVCTVPLVITGGFRSQTAMSEAVASGDLDMVGLAKPFALLPDLPNRIFGGTYQTLTTPQPRLGVAKLDKMLGSMVEMNWYMHQMKLISQGRQPNPNKSAWGIFFAMLVAQGKGAFRRERA</sequence>
<evidence type="ECO:0000313" key="5">
    <source>
        <dbReference type="EMBL" id="STZ10442.1"/>
    </source>
</evidence>
<dbReference type="PANTHER" id="PTHR43656">
    <property type="entry name" value="BINDING OXIDOREDUCTASE, PUTATIVE (AFU_ORTHOLOGUE AFUA_2G08260)-RELATED"/>
    <property type="match status" value="1"/>
</dbReference>
<dbReference type="RefSeq" id="WP_078275557.1">
    <property type="nucleotide sequence ID" value="NZ_MUXU01000005.1"/>
</dbReference>
<keyword evidence="2 5" id="KW-0560">Oxidoreductase</keyword>